<reference evidence="2 3" key="1">
    <citation type="submission" date="2015-11" db="EMBL/GenBank/DDBJ databases">
        <title>Genomic analysis of 38 Legionella species identifies large and diverse effector repertoires.</title>
        <authorList>
            <person name="Burstein D."/>
            <person name="Amaro F."/>
            <person name="Zusman T."/>
            <person name="Lifshitz Z."/>
            <person name="Cohen O."/>
            <person name="Gilbert J.A."/>
            <person name="Pupko T."/>
            <person name="Shuman H.A."/>
            <person name="Segal G."/>
        </authorList>
    </citation>
    <scope>NUCLEOTIDE SEQUENCE [LARGE SCALE GENOMIC DNA]</scope>
    <source>
        <strain evidence="2 3">Mt.St.Helens-9</strain>
    </source>
</reference>
<evidence type="ECO:0000256" key="1">
    <source>
        <dbReference type="SAM" id="MobiDB-lite"/>
    </source>
</evidence>
<gene>
    <name evidence="2" type="ORF">Lspi_1774</name>
</gene>
<comment type="caution">
    <text evidence="2">The sequence shown here is derived from an EMBL/GenBank/DDBJ whole genome shotgun (WGS) entry which is preliminary data.</text>
</comment>
<name>A0A0W0Z0C3_LEGSP</name>
<dbReference type="PATRIC" id="fig|452.5.peg.1951"/>
<feature type="compositionally biased region" description="Basic and acidic residues" evidence="1">
    <location>
        <begin position="2843"/>
        <end position="2853"/>
    </location>
</feature>
<dbReference type="Proteomes" id="UP000054877">
    <property type="component" value="Unassembled WGS sequence"/>
</dbReference>
<accession>A0A0W0Z0C3</accession>
<proteinExistence type="predicted"/>
<dbReference type="OrthoDB" id="5648933at2"/>
<protein>
    <submittedName>
        <fullName evidence="2">Dot/Icm T4SS effector</fullName>
    </submittedName>
</protein>
<feature type="compositionally biased region" description="Polar residues" evidence="1">
    <location>
        <begin position="2854"/>
        <end position="2866"/>
    </location>
</feature>
<feature type="region of interest" description="Disordered" evidence="1">
    <location>
        <begin position="2843"/>
        <end position="2866"/>
    </location>
</feature>
<organism evidence="2 3">
    <name type="scientific">Legionella spiritensis</name>
    <dbReference type="NCBI Taxonomy" id="452"/>
    <lineage>
        <taxon>Bacteria</taxon>
        <taxon>Pseudomonadati</taxon>
        <taxon>Pseudomonadota</taxon>
        <taxon>Gammaproteobacteria</taxon>
        <taxon>Legionellales</taxon>
        <taxon>Legionellaceae</taxon>
        <taxon>Legionella</taxon>
    </lineage>
</organism>
<evidence type="ECO:0000313" key="2">
    <source>
        <dbReference type="EMBL" id="KTD62562.1"/>
    </source>
</evidence>
<keyword evidence="3" id="KW-1185">Reference proteome</keyword>
<dbReference type="RefSeq" id="WP_058483695.1">
    <property type="nucleotide sequence ID" value="NZ_CAAAII010000006.1"/>
</dbReference>
<dbReference type="EMBL" id="LNYX01000029">
    <property type="protein sequence ID" value="KTD62562.1"/>
    <property type="molecule type" value="Genomic_DNA"/>
</dbReference>
<sequence length="2866" mass="330664">MGGSSFSVFLSKSTSKELCDLFREEKPNHQTINELISRLAEYENFSHLKLLLPALHDTEETDTERMESELAINRILLNRALQESNQEDITIRLKACYDLITDKSSGQWQALIDDVIQWMNSLQYSPKSLQTVLFHLPLPEREKFYQRVLEMAKETPKWLDVLVHFVMTHHTDTDYDSEINQHLYTLASYLLQSPVLYDMDDIKQLSLLVSTNQLVRITFQLRAIAATYVAKENKKKSSTDLRQQYLQKYENLATVLTARATTSEEEYQELANFNAELANLLMSKRLKSCRNLFGKQQTIVMELLENISRYNWQDGQFNALAMEHIAQTLAKMPHDELTRYFKPYYEHRKNNIHEITRFLDLFFQKTYDSSKLLACLTDNDDKDNTLTINYLTHTQTHDPFLIEQCFARLNETQLITLCCHVMAMKQLLNQEYTPLINTYCKVLADKIGSLKLPEPAFNNLAKQIAFLPEASQEELIHLIFAQFPKNPALQYQWLQALLTSDCCKTTLLSYSRTILKQSRPDEQIALLKAFSHENLLALYLHLVRQQSPPDEFSGFVKLFKDFSNQDILVYFLCNTPLIHPAFLDQVMPDIDSKTLITLIEELLLRTEENSDYTPTLEQLLLHFCKRLQTCFDEKDPIHQWTASENSSGIARRLLTSPACLHSLTSRSSIYQDYAPSVLQVTRPETDLKLRAIRVLNIAALEEKQARQFALHLLSRYRETPALLQTMFFNLESVETGLTEPGQQNYQRLKKACWEFLKNEEVDDYNPKQASVLLTRQLKTPHRFDGVLAQLAIDLEKDAHNAHLSAQYLTQVDSANLKHLDHSALIAILLKSMDEATRINWTKAAVYLESRELEYRLSFIRLLLEKIRDYDNNPLLDQQVWQFITGLPDIKTLLYQLNTEEIQWLMKQCSEQYLMEQFPFWLDILLHHPDAKTFQDGGPGELFALLPPNPSFLESLLEHPLLTPCFPQMFMCLAEKEHSSVHLIALFKQACMQGNEEKRKFLGYVHQHLDARQTRSTAIYVLNMLLSGISDLRAGESRDVAMITDQFRLFQQWIDNPAFDTLQRAAVTREIQQIVFNTLASFKELDLRWAGLLINNDSFTRLALHLLQKAEPSDLQHHPFTQVLLDNITIRFQPALQEHPIFQNYIKQLLSNPPSNLKDDQFAMLFNLLAPEEKKKLALDLLQRPVLDDVQWSSLITLSRALPVKTLFAIYRESSTRFIFVDLLARHPEGIASLKTEQRNELFSHLTSAKQLLRILDSQTAMAVKFTFVTAIFDYLKYKDISLETWLTTLNVDGQTLAALANYTTRENHQEQLRSYIENSMYYKGEIERYLCKPTLDIAIEKSGLLYQYLKNIWLHPEQGTQAYPASLKLLSSSTRTKALRTQSAFLLEARHLTALYSPLGSCENVAGEMLTALRWTHRLPLVNDGLLDIIAVYQEQETGSGLQKAIEQTSLFKKLIAPLWSDSDSCNLFEIEANELYQLLGEYASQIRKISPEQHHKITTVLQRYQWRLQILQQVSSPGLYHLMEPGSHLGKIQNGKINYLSPHDIKNLVTASDAGGEHDGGLSSSLPTCLKILANGQLALNPDIQQWLLHQVLLSPLANEIDNALLFKLLSKFQPTELAGRLALVHQDIKFYKQCFEHLKRYYDIKDVSTLISELYKCHVNDLACYQEACEFAQLPSLSRIISLTRQIKRTRLSKTAAEALLPGDISRHLEMEWVQRDLEQLPELASTLTARYERIETESYKYRPDIANSERLRQLTGSTITTTNIDGLISCLNSYLPAFKQLSKPINQQAAAPFIKTLHSLLTTTPTPGEILNGLGGSLLDCLIEFALQDPRQYENFLQYLLENGLADKCVLLFKNRIHDLLTRHINECESSPAPETLLDLSVDQLAALPPEVFESLLFLQRLLFMKEPLPELKDWQKDSCESNGRDTTAYFCADASLLALLNRLRQQDATSSQTEIIAQRLQYGFSFVREESKALSYWKTMDEFDKKNQYQSPAACLHYLYLFSFLQKSPDLLVHGFVNWLAATDGASLDKQEQLDHLLRYILDLNLLPQLCHVLQQQPEPDNLKLSWLFTRIERVKPLDAEIIPYIVRGFSWHWLQEKIKSLPETNRLEMLTAALQIKNHCHAIINDASNQQAFLDLLAHCHFPANDLIALQNGEQPSAIQSLISLHLLTRADYLHKLNKPSMLVELNKAPEKRIKRRLQPLVQRLDLTHLPIAGLKNMQPEAAATLFCSPKHFHEFHDEMVDVLLRKVGVQRDLLIQYWLRHYTSMPNHTRLLLILCNKFRKSVTTGLKDLAPLLRQNILMSLIEYQDGLEPAKKAVTLQGFIIYCDESHLVYAMHRYLYGHQNNERLQQFIIHLLEQLTRNHQQLSSQAIQLLIRICEDEPFAGLRPELQSITGNYLRSSALFADCSVFYDDERLAIKRLHAPVLLSSSQPEPSRPGNIFTLLLKPIFNVDEGPIESLERHDLPDNPLVNIMAEKFASIRAIDYFLIHYSGKEETLQRFLNDYLDYYTFGGTTANRLKKLHVIAWLLTREEIPEKTRQVIFDSFLNHPKLVDPQIAADLLRYSADPILKRLGRQKNYQELIDLCSMALPLLKTNPPTSQKVQQALNEAQFESSLTEMSSFLRSFRTWFKRCLFYGWTGWFKPKQPEYVLPFDGQVKKIRSESQQVAASVSLPKMPANLQQLLPLLNKNSSLAELTTLPDALTRYEWHPKDDKEPSLRKEVDKLFSELLERASMERDLESWLLHHKDPFVHNREQLIALYCRSEEEEPLFALLHKAKKNHRCFDDIAQEIHTKTEPFLLEADRDSPPEEPPQNVMNGVVETVTSLASYLPFWRTDKTKTTEAMDEDPKSGQQQKGWLSSWY</sequence>
<evidence type="ECO:0000313" key="3">
    <source>
        <dbReference type="Proteomes" id="UP000054877"/>
    </source>
</evidence>
<dbReference type="STRING" id="452.Lspi_1774"/>